<dbReference type="RefSeq" id="WP_310537072.1">
    <property type="nucleotide sequence ID" value="NZ_BAAAOC010000023.1"/>
</dbReference>
<gene>
    <name evidence="1" type="ORF">RH857_06025</name>
</gene>
<dbReference type="EMBL" id="JAVKGT010000012">
    <property type="protein sequence ID" value="MDR5711690.1"/>
    <property type="molecule type" value="Genomic_DNA"/>
</dbReference>
<accession>A0ABU1FSQ1</accession>
<name>A0ABU1FSQ1_9MICC</name>
<evidence type="ECO:0008006" key="3">
    <source>
        <dbReference type="Google" id="ProtNLM"/>
    </source>
</evidence>
<sequence>MGGTNEQDVFIDLTGQDDNLGDSALRQAYLRAVRHERRRMHVYFDAPTGDYLSGFELTERDTIYTRRPDWLRASEKSRNPVHLLNAGEIDPQAGSFPNPRKSVELRYAAATGATLIAAGLGFKDPAASQSLRFSAPFRQAALVSWRDSASRDTAGFGEVAPDWAYSLGTDTQEWIPSDSRDLLAVTMRFDRPWPAPAWIEGVRGAAREWGVRVVTLAQVARDAPRAVRLAEALGGEYRLPPSMLHADLDAYAREIFQQSLAVVSDRAHGLIIGATEGAVPIGSAANAQKIHRLLAEADLGELVGRYEQLPAFVGQLAERRAALAPAVDRARVRVAELTRRINEIMDRGAPQA</sequence>
<keyword evidence="2" id="KW-1185">Reference proteome</keyword>
<protein>
    <recommendedName>
        <fullName evidence="3">Polysaccharide pyruvyl transferase domain-containing protein</fullName>
    </recommendedName>
</protein>
<proteinExistence type="predicted"/>
<reference evidence="2" key="1">
    <citation type="submission" date="2023-07" db="EMBL/GenBank/DDBJ databases">
        <title>Description of three actinobacteria isolated from air of manufacturing shop in a pharmaceutical factory.</title>
        <authorList>
            <person name="Zhang D.-F."/>
        </authorList>
    </citation>
    <scope>NUCLEOTIDE SEQUENCE [LARGE SCALE GENOMIC DNA]</scope>
    <source>
        <strain evidence="2">CCTCC AB 207010</strain>
    </source>
</reference>
<organism evidence="1 2">
    <name type="scientific">Nesterenkonia flava</name>
    <dbReference type="NCBI Taxonomy" id="469799"/>
    <lineage>
        <taxon>Bacteria</taxon>
        <taxon>Bacillati</taxon>
        <taxon>Actinomycetota</taxon>
        <taxon>Actinomycetes</taxon>
        <taxon>Micrococcales</taxon>
        <taxon>Micrococcaceae</taxon>
        <taxon>Nesterenkonia</taxon>
    </lineage>
</organism>
<dbReference type="Proteomes" id="UP001260872">
    <property type="component" value="Unassembled WGS sequence"/>
</dbReference>
<evidence type="ECO:0000313" key="1">
    <source>
        <dbReference type="EMBL" id="MDR5711690.1"/>
    </source>
</evidence>
<evidence type="ECO:0000313" key="2">
    <source>
        <dbReference type="Proteomes" id="UP001260872"/>
    </source>
</evidence>
<comment type="caution">
    <text evidence="1">The sequence shown here is derived from an EMBL/GenBank/DDBJ whole genome shotgun (WGS) entry which is preliminary data.</text>
</comment>